<keyword evidence="1" id="KW-0472">Membrane</keyword>
<dbReference type="PIRSF" id="PIRSF003203">
    <property type="entry name" value="AzlD"/>
    <property type="match status" value="1"/>
</dbReference>
<feature type="transmembrane region" description="Helical" evidence="1">
    <location>
        <begin position="12"/>
        <end position="33"/>
    </location>
</feature>
<dbReference type="KEGG" id="crie:AK829_09965"/>
<evidence type="ECO:0000256" key="1">
    <source>
        <dbReference type="SAM" id="Phobius"/>
    </source>
</evidence>
<dbReference type="EMBL" id="CP012342">
    <property type="protein sequence ID" value="AKV59406.1"/>
    <property type="molecule type" value="Genomic_DNA"/>
</dbReference>
<protein>
    <submittedName>
        <fullName evidence="2">Branched-chain amino acid ABC transporter permease</fullName>
    </submittedName>
</protein>
<dbReference type="AlphaFoldDB" id="A0A0K1RDZ4"/>
<feature type="transmembrane region" description="Helical" evidence="1">
    <location>
        <begin position="45"/>
        <end position="63"/>
    </location>
</feature>
<keyword evidence="1" id="KW-1133">Transmembrane helix</keyword>
<keyword evidence="3" id="KW-1185">Reference proteome</keyword>
<evidence type="ECO:0000313" key="2">
    <source>
        <dbReference type="EMBL" id="AKV59406.1"/>
    </source>
</evidence>
<dbReference type="STRING" id="156976.AK829_09965"/>
<dbReference type="Proteomes" id="UP000060016">
    <property type="component" value="Chromosome"/>
</dbReference>
<organism evidence="2 3">
    <name type="scientific">Corynebacterium riegelii</name>
    <dbReference type="NCBI Taxonomy" id="156976"/>
    <lineage>
        <taxon>Bacteria</taxon>
        <taxon>Bacillati</taxon>
        <taxon>Actinomycetota</taxon>
        <taxon>Actinomycetes</taxon>
        <taxon>Mycobacteriales</taxon>
        <taxon>Corynebacteriaceae</taxon>
        <taxon>Corynebacterium</taxon>
    </lineage>
</organism>
<name>A0A0K1RDZ4_9CORY</name>
<keyword evidence="1" id="KW-0812">Transmembrane</keyword>
<feature type="transmembrane region" description="Helical" evidence="1">
    <location>
        <begin position="93"/>
        <end position="111"/>
    </location>
</feature>
<sequence length="112" mass="11857">MGLPTGVTLAMVWAVLLPVAVVTVALRAAPFLFRRLLRGSPLLEFLGVIMPVSVMTVLVVYSIAGATDAPGGVVASLIATVVTLGLHAYRRSLALSIFTGTFLYVVLVNWVF</sequence>
<accession>A0A0K1RDZ4</accession>
<feature type="transmembrane region" description="Helical" evidence="1">
    <location>
        <begin position="69"/>
        <end position="86"/>
    </location>
</feature>
<dbReference type="Pfam" id="PF05437">
    <property type="entry name" value="AzlD"/>
    <property type="match status" value="1"/>
</dbReference>
<evidence type="ECO:0000313" key="3">
    <source>
        <dbReference type="Proteomes" id="UP000060016"/>
    </source>
</evidence>
<gene>
    <name evidence="2" type="ORF">AK829_09965</name>
</gene>
<dbReference type="InterPro" id="IPR008407">
    <property type="entry name" value="Brnchd-chn_aa_trnsp_AzlD"/>
</dbReference>
<reference evidence="2 3" key="1">
    <citation type="submission" date="2015-08" db="EMBL/GenBank/DDBJ databases">
        <authorList>
            <person name="Babu N.S."/>
            <person name="Beckwith C.J."/>
            <person name="Beseler K.G."/>
            <person name="Brison A."/>
            <person name="Carone J.V."/>
            <person name="Caskin T.P."/>
            <person name="Diamond M."/>
            <person name="Durham M.E."/>
            <person name="Foxe J.M."/>
            <person name="Go M."/>
            <person name="Henderson B.A."/>
            <person name="Jones I.B."/>
            <person name="McGettigan J.A."/>
            <person name="Micheletti S.J."/>
            <person name="Nasrallah M.E."/>
            <person name="Ortiz D."/>
            <person name="Piller C.R."/>
            <person name="Privatt S.R."/>
            <person name="Schneider S.L."/>
            <person name="Sharp S."/>
            <person name="Smith T.C."/>
            <person name="Stanton J.D."/>
            <person name="Ullery H.E."/>
            <person name="Wilson R.J."/>
            <person name="Serrano M.G."/>
            <person name="Buck G."/>
            <person name="Lee V."/>
            <person name="Wang Y."/>
            <person name="Carvalho R."/>
            <person name="Voegtly L."/>
            <person name="Shi R."/>
            <person name="Duckworth R."/>
            <person name="Johnson A."/>
            <person name="Loviza R."/>
            <person name="Walstead R."/>
            <person name="Shah Z."/>
            <person name="Kiflezghi M."/>
            <person name="Wade K."/>
            <person name="Ball S.L."/>
            <person name="Bradley K.W."/>
            <person name="Asai D.J."/>
            <person name="Bowman C.A."/>
            <person name="Russell D.A."/>
            <person name="Pope W.H."/>
            <person name="Jacobs-Sera D."/>
            <person name="Hendrix R.W."/>
            <person name="Hatfull G.F."/>
        </authorList>
    </citation>
    <scope>NUCLEOTIDE SEQUENCE [LARGE SCALE GENOMIC DNA]</scope>
    <source>
        <strain evidence="2 3">PUDD_83A45</strain>
    </source>
</reference>
<dbReference type="RefSeq" id="WP_052205690.1">
    <property type="nucleotide sequence ID" value="NZ_CALUAC010000001.1"/>
</dbReference>
<proteinExistence type="predicted"/>
<dbReference type="PATRIC" id="fig|156976.3.peg.2006"/>